<accession>A0A1I5UGB0</accession>
<protein>
    <submittedName>
        <fullName evidence="1">Uncharacterized protein</fullName>
    </submittedName>
</protein>
<gene>
    <name evidence="1" type="ORF">SAMN04487928_11284</name>
</gene>
<dbReference type="AlphaFoldDB" id="A0A1I5UGB0"/>
<dbReference type="RefSeq" id="WP_074887719.1">
    <property type="nucleotide sequence ID" value="NZ_FOXO01000012.1"/>
</dbReference>
<evidence type="ECO:0000313" key="2">
    <source>
        <dbReference type="Proteomes" id="UP000182624"/>
    </source>
</evidence>
<evidence type="ECO:0000313" key="1">
    <source>
        <dbReference type="EMBL" id="SFP93666.1"/>
    </source>
</evidence>
<sequence length="82" mass="9366">MSEKRNMVICAAAREIGISEGNMLNVFVTYQHGIYEVTFTTEWMTYDMFIDENTMEVLGIDYRPIPINSLLAKLPEAVQDVS</sequence>
<proteinExistence type="predicted"/>
<dbReference type="OrthoDB" id="2004479at2"/>
<dbReference type="Proteomes" id="UP000182624">
    <property type="component" value="Unassembled WGS sequence"/>
</dbReference>
<keyword evidence="2" id="KW-1185">Reference proteome</keyword>
<name>A0A1I5UGB0_9FIRM</name>
<organism evidence="1 2">
    <name type="scientific">Butyrivibrio proteoclasticus</name>
    <dbReference type="NCBI Taxonomy" id="43305"/>
    <lineage>
        <taxon>Bacteria</taxon>
        <taxon>Bacillati</taxon>
        <taxon>Bacillota</taxon>
        <taxon>Clostridia</taxon>
        <taxon>Lachnospirales</taxon>
        <taxon>Lachnospiraceae</taxon>
        <taxon>Butyrivibrio</taxon>
    </lineage>
</organism>
<reference evidence="2" key="1">
    <citation type="submission" date="2016-10" db="EMBL/GenBank/DDBJ databases">
        <authorList>
            <person name="Varghese N."/>
            <person name="Submissions S."/>
        </authorList>
    </citation>
    <scope>NUCLEOTIDE SEQUENCE [LARGE SCALE GENOMIC DNA]</scope>
    <source>
        <strain evidence="2">P18</strain>
    </source>
</reference>
<dbReference type="EMBL" id="FOXO01000012">
    <property type="protein sequence ID" value="SFP93666.1"/>
    <property type="molecule type" value="Genomic_DNA"/>
</dbReference>